<name>A0AA35SUD2_GEOBA</name>
<dbReference type="GO" id="GO:0030145">
    <property type="term" value="F:manganese ion binding"/>
    <property type="evidence" value="ECO:0007669"/>
    <property type="project" value="TreeGrafter"/>
</dbReference>
<dbReference type="GO" id="GO:0042245">
    <property type="term" value="P:RNA repair"/>
    <property type="evidence" value="ECO:0007669"/>
    <property type="project" value="TreeGrafter"/>
</dbReference>
<dbReference type="AlphaFoldDB" id="A0AA35SUD2"/>
<feature type="binding site" evidence="8">
    <location>
        <position position="72"/>
    </location>
    <ligand>
        <name>Mn(2+)</name>
        <dbReference type="ChEBI" id="CHEBI:29035"/>
        <label>1</label>
    </ligand>
</feature>
<dbReference type="Pfam" id="PF01139">
    <property type="entry name" value="RtcB"/>
    <property type="match status" value="1"/>
</dbReference>
<evidence type="ECO:0000256" key="1">
    <source>
        <dbReference type="ARBA" id="ARBA00012726"/>
    </source>
</evidence>
<evidence type="ECO:0000313" key="10">
    <source>
        <dbReference type="Proteomes" id="UP001174909"/>
    </source>
</evidence>
<dbReference type="GO" id="GO:0170057">
    <property type="term" value="F:RNA ligase (GTP) activity"/>
    <property type="evidence" value="ECO:0007669"/>
    <property type="project" value="UniProtKB-EC"/>
</dbReference>
<keyword evidence="3 8" id="KW-0479">Metal-binding</keyword>
<evidence type="ECO:0000256" key="3">
    <source>
        <dbReference type="ARBA" id="ARBA00022723"/>
    </source>
</evidence>
<keyword evidence="6 8" id="KW-0464">Manganese</keyword>
<comment type="catalytic activity">
    <reaction evidence="7">
        <text>a 3'-end 3'-phospho-ribonucleotide-RNA + a 5'-end dephospho-ribonucleoside-RNA + GTP = a ribonucleotidyl-ribonucleotide-RNA + GMP + diphosphate</text>
        <dbReference type="Rhea" id="RHEA:68076"/>
        <dbReference type="Rhea" id="RHEA-COMP:10463"/>
        <dbReference type="Rhea" id="RHEA-COMP:13936"/>
        <dbReference type="Rhea" id="RHEA-COMP:17355"/>
        <dbReference type="ChEBI" id="CHEBI:33019"/>
        <dbReference type="ChEBI" id="CHEBI:37565"/>
        <dbReference type="ChEBI" id="CHEBI:58115"/>
        <dbReference type="ChEBI" id="CHEBI:83062"/>
        <dbReference type="ChEBI" id="CHEBI:138284"/>
        <dbReference type="ChEBI" id="CHEBI:173118"/>
        <dbReference type="EC" id="6.5.1.8"/>
    </reaction>
</comment>
<dbReference type="GO" id="GO:0006396">
    <property type="term" value="P:RNA processing"/>
    <property type="evidence" value="ECO:0007669"/>
    <property type="project" value="InterPro"/>
</dbReference>
<evidence type="ECO:0000256" key="2">
    <source>
        <dbReference type="ARBA" id="ARBA00022598"/>
    </source>
</evidence>
<dbReference type="EMBL" id="CASHTH010002829">
    <property type="protein sequence ID" value="CAI8035864.1"/>
    <property type="molecule type" value="Genomic_DNA"/>
</dbReference>
<organism evidence="9 10">
    <name type="scientific">Geodia barretti</name>
    <name type="common">Barrett's horny sponge</name>
    <dbReference type="NCBI Taxonomy" id="519541"/>
    <lineage>
        <taxon>Eukaryota</taxon>
        <taxon>Metazoa</taxon>
        <taxon>Porifera</taxon>
        <taxon>Demospongiae</taxon>
        <taxon>Heteroscleromorpha</taxon>
        <taxon>Tetractinellida</taxon>
        <taxon>Astrophorina</taxon>
        <taxon>Geodiidae</taxon>
        <taxon>Geodia</taxon>
    </lineage>
</organism>
<evidence type="ECO:0000256" key="8">
    <source>
        <dbReference type="PIRSR" id="PIRSR601233-3"/>
    </source>
</evidence>
<sequence>MPPHSLSPNVLSWVPQEQIEEVALQQIHSLSEMPFIFKHVAVMPDCHFGLGATVGSCIPTLRAIIPAAVGVDIGCGMIAAKTSMSRADLP</sequence>
<evidence type="ECO:0000256" key="6">
    <source>
        <dbReference type="ARBA" id="ARBA00023211"/>
    </source>
</evidence>
<comment type="caution">
    <text evidence="9">The sequence shown here is derived from an EMBL/GenBank/DDBJ whole genome shotgun (WGS) entry which is preliminary data.</text>
</comment>
<dbReference type="InterPro" id="IPR001233">
    <property type="entry name" value="RtcB"/>
</dbReference>
<dbReference type="InterPro" id="IPR036025">
    <property type="entry name" value="RtcB-like_sf"/>
</dbReference>
<keyword evidence="2 9" id="KW-0436">Ligase</keyword>
<evidence type="ECO:0000256" key="4">
    <source>
        <dbReference type="ARBA" id="ARBA00022741"/>
    </source>
</evidence>
<dbReference type="GO" id="GO:0005525">
    <property type="term" value="F:GTP binding"/>
    <property type="evidence" value="ECO:0007669"/>
    <property type="project" value="UniProtKB-KW"/>
</dbReference>
<keyword evidence="4" id="KW-0547">Nucleotide-binding</keyword>
<keyword evidence="5" id="KW-0342">GTP-binding</keyword>
<evidence type="ECO:0000256" key="7">
    <source>
        <dbReference type="ARBA" id="ARBA00047746"/>
    </source>
</evidence>
<protein>
    <recommendedName>
        <fullName evidence="1">3'-phosphate/5'-hydroxy nucleic acid ligase</fullName>
        <ecNumber evidence="1">6.5.1.8</ecNumber>
    </recommendedName>
</protein>
<comment type="cofactor">
    <cofactor evidence="8">
        <name>Mn(2+)</name>
        <dbReference type="ChEBI" id="CHEBI:29035"/>
    </cofactor>
    <text evidence="8">Binds 2 manganese ions per subunit.</text>
</comment>
<accession>A0AA35SUD2</accession>
<dbReference type="PANTHER" id="PTHR43749:SF2">
    <property type="entry name" value="RNA-SPLICING LIGASE RTCB"/>
    <property type="match status" value="1"/>
</dbReference>
<dbReference type="Gene3D" id="3.90.1860.10">
    <property type="entry name" value="tRNA-splicing ligase RtcB"/>
    <property type="match status" value="1"/>
</dbReference>
<dbReference type="GO" id="GO:0003909">
    <property type="term" value="F:DNA ligase activity"/>
    <property type="evidence" value="ECO:0007669"/>
    <property type="project" value="TreeGrafter"/>
</dbReference>
<dbReference type="SUPFAM" id="SSF103365">
    <property type="entry name" value="Hypothetical protein PH1602"/>
    <property type="match status" value="1"/>
</dbReference>
<evidence type="ECO:0000313" key="9">
    <source>
        <dbReference type="EMBL" id="CAI8035864.1"/>
    </source>
</evidence>
<keyword evidence="10" id="KW-1185">Reference proteome</keyword>
<dbReference type="GO" id="GO:0006281">
    <property type="term" value="P:DNA repair"/>
    <property type="evidence" value="ECO:0007669"/>
    <property type="project" value="TreeGrafter"/>
</dbReference>
<reference evidence="9" key="1">
    <citation type="submission" date="2023-03" db="EMBL/GenBank/DDBJ databases">
        <authorList>
            <person name="Steffen K."/>
            <person name="Cardenas P."/>
        </authorList>
    </citation>
    <scope>NUCLEOTIDE SEQUENCE</scope>
</reference>
<dbReference type="EC" id="6.5.1.8" evidence="1"/>
<gene>
    <name evidence="9" type="ORF">GBAR_LOCUS20118</name>
</gene>
<dbReference type="PANTHER" id="PTHR43749">
    <property type="entry name" value="RNA-SPLICING LIGASE RTCB"/>
    <property type="match status" value="1"/>
</dbReference>
<evidence type="ECO:0000256" key="5">
    <source>
        <dbReference type="ARBA" id="ARBA00023134"/>
    </source>
</evidence>
<dbReference type="Proteomes" id="UP001174909">
    <property type="component" value="Unassembled WGS sequence"/>
</dbReference>
<proteinExistence type="predicted"/>
<dbReference type="InterPro" id="IPR052915">
    <property type="entry name" value="RtcB-like"/>
</dbReference>